<dbReference type="STRING" id="671143.DAMO_2566"/>
<dbReference type="PANTHER" id="PTHR34472">
    <property type="entry name" value="SULFUR CARRIER PROTEIN THIS"/>
    <property type="match status" value="1"/>
</dbReference>
<dbReference type="PANTHER" id="PTHR34472:SF1">
    <property type="entry name" value="SULFUR CARRIER PROTEIN THIS"/>
    <property type="match status" value="1"/>
</dbReference>
<dbReference type="AlphaFoldDB" id="D5MJQ4"/>
<protein>
    <submittedName>
        <fullName evidence="1">Thiamine biosynthesis protein ThiS</fullName>
    </submittedName>
</protein>
<dbReference type="InterPro" id="IPR010035">
    <property type="entry name" value="Thi_S"/>
</dbReference>
<dbReference type="InterPro" id="IPR003749">
    <property type="entry name" value="ThiS/MoaD-like"/>
</dbReference>
<dbReference type="Proteomes" id="UP000006898">
    <property type="component" value="Chromosome"/>
</dbReference>
<accession>D5MJQ4</accession>
<reference evidence="1 2" key="1">
    <citation type="journal article" date="2010" name="Nature">
        <title>Nitrite-driven anaerobic methane oxidation by oxygenic bacteria.</title>
        <authorList>
            <person name="Ettwig K.F."/>
            <person name="Butler M.K."/>
            <person name="Le Paslier D."/>
            <person name="Pelletier E."/>
            <person name="Mangenot S."/>
            <person name="Kuypers M.M.M."/>
            <person name="Schreiber F."/>
            <person name="Dutilh B.E."/>
            <person name="Zedelius J."/>
            <person name="de Beer D."/>
            <person name="Gloerich J."/>
            <person name="Wessels H.J.C.T."/>
            <person name="van Allen T."/>
            <person name="Luesken F."/>
            <person name="Wu M."/>
            <person name="van de Pas-Schoonen K.T."/>
            <person name="Op den Camp H.J.M."/>
            <person name="Janssen-Megens E.M."/>
            <person name="Francoijs K-J."/>
            <person name="Stunnenberg H."/>
            <person name="Weissenbach J."/>
            <person name="Jetten M.S.M."/>
            <person name="Strous M."/>
        </authorList>
    </citation>
    <scope>NUCLEOTIDE SEQUENCE [LARGE SCALE GENOMIC DNA]</scope>
</reference>
<evidence type="ECO:0000313" key="2">
    <source>
        <dbReference type="Proteomes" id="UP000006898"/>
    </source>
</evidence>
<name>D5MJQ4_METO1</name>
<evidence type="ECO:0000313" key="1">
    <source>
        <dbReference type="EMBL" id="CBE69639.1"/>
    </source>
</evidence>
<sequence>MELIVNGKTRTVADDATITRLLEELQINPLRVAVQLNERIIKRELHESTLLQAGDTLEIITFMAGGSS</sequence>
<dbReference type="Gene3D" id="3.10.20.30">
    <property type="match status" value="1"/>
</dbReference>
<dbReference type="CDD" id="cd00565">
    <property type="entry name" value="Ubl_ThiS"/>
    <property type="match status" value="1"/>
</dbReference>
<dbReference type="KEGG" id="mox:DAMO_2566"/>
<dbReference type="SUPFAM" id="SSF54285">
    <property type="entry name" value="MoaD/ThiS"/>
    <property type="match status" value="1"/>
</dbReference>
<proteinExistence type="predicted"/>
<organism evidence="1 2">
    <name type="scientific">Methylomirabilis oxygeniifera</name>
    <dbReference type="NCBI Taxonomy" id="671143"/>
    <lineage>
        <taxon>Bacteria</taxon>
        <taxon>Candidatus Methylomirabilota</taxon>
        <taxon>Candidatus Methylomirabilia</taxon>
        <taxon>Candidatus Methylomirabilales</taxon>
        <taxon>Candidatus Methylomirabilaceae</taxon>
        <taxon>Candidatus Methylomirabilis</taxon>
    </lineage>
</organism>
<dbReference type="InterPro" id="IPR012675">
    <property type="entry name" value="Beta-grasp_dom_sf"/>
</dbReference>
<dbReference type="InterPro" id="IPR016155">
    <property type="entry name" value="Mopterin_synth/thiamin_S_b"/>
</dbReference>
<dbReference type="eggNOG" id="COG2104">
    <property type="taxonomic scope" value="Bacteria"/>
</dbReference>
<dbReference type="Pfam" id="PF02597">
    <property type="entry name" value="ThiS"/>
    <property type="match status" value="1"/>
</dbReference>
<dbReference type="NCBIfam" id="TIGR01683">
    <property type="entry name" value="thiS"/>
    <property type="match status" value="1"/>
</dbReference>
<dbReference type="HOGENOM" id="CLU_174611_3_0_0"/>
<gene>
    <name evidence="1" type="primary">thiS</name>
    <name evidence="1" type="ORF">DAMO_2566</name>
</gene>
<dbReference type="EMBL" id="FP565575">
    <property type="protein sequence ID" value="CBE69639.1"/>
    <property type="molecule type" value="Genomic_DNA"/>
</dbReference>